<gene>
    <name evidence="2" type="ORF">Cgig2_029663</name>
</gene>
<evidence type="ECO:0000313" key="3">
    <source>
        <dbReference type="Proteomes" id="UP001153076"/>
    </source>
</evidence>
<comment type="caution">
    <text evidence="2">The sequence shown here is derived from an EMBL/GenBank/DDBJ whole genome shotgun (WGS) entry which is preliminary data.</text>
</comment>
<reference evidence="2" key="1">
    <citation type="submission" date="2022-04" db="EMBL/GenBank/DDBJ databases">
        <title>Carnegiea gigantea Genome sequencing and assembly v2.</title>
        <authorList>
            <person name="Copetti D."/>
            <person name="Sanderson M.J."/>
            <person name="Burquez A."/>
            <person name="Wojciechowski M.F."/>
        </authorList>
    </citation>
    <scope>NUCLEOTIDE SEQUENCE</scope>
    <source>
        <strain evidence="2">SGP5-SGP5p</strain>
        <tissue evidence="2">Aerial part</tissue>
    </source>
</reference>
<dbReference type="InterPro" id="IPR056444">
    <property type="entry name" value="Zn_ribbon_GRF_2"/>
</dbReference>
<dbReference type="AlphaFoldDB" id="A0A9Q1QIF5"/>
<evidence type="ECO:0000313" key="2">
    <source>
        <dbReference type="EMBL" id="KAJ8443758.1"/>
    </source>
</evidence>
<organism evidence="2 3">
    <name type="scientific">Carnegiea gigantea</name>
    <dbReference type="NCBI Taxonomy" id="171969"/>
    <lineage>
        <taxon>Eukaryota</taxon>
        <taxon>Viridiplantae</taxon>
        <taxon>Streptophyta</taxon>
        <taxon>Embryophyta</taxon>
        <taxon>Tracheophyta</taxon>
        <taxon>Spermatophyta</taxon>
        <taxon>Magnoliopsida</taxon>
        <taxon>eudicotyledons</taxon>
        <taxon>Gunneridae</taxon>
        <taxon>Pentapetalae</taxon>
        <taxon>Caryophyllales</taxon>
        <taxon>Cactineae</taxon>
        <taxon>Cactaceae</taxon>
        <taxon>Cactoideae</taxon>
        <taxon>Echinocereeae</taxon>
        <taxon>Carnegiea</taxon>
    </lineage>
</organism>
<keyword evidence="3" id="KW-1185">Reference proteome</keyword>
<dbReference type="Proteomes" id="UP001153076">
    <property type="component" value="Unassembled WGS sequence"/>
</dbReference>
<dbReference type="OrthoDB" id="4469945at2759"/>
<sequence>MVNEEGDNVGIASTSCDMEGCIAILILLENKRGKVLEGFLYPVQLPILRCDIRRTPLKQGEKVIMQASSSSRRGDHQDATVMCPRCNIEGIRKVSQSSQNPGRMYAKCLRCEKFLGWVHEANPNLERRLLSEIEIVKHELRELKMILKIVEKGQSILAMLEIGVILVKKLKTKHLKYIKSKLAKYNTTTNISSLNKKLITKHLKYINFELKSLAGLSGTPVAAIQRLLNSSDPSDCHSLKSLSSLSSSYFLHQRLAPNSPPHHCQTHQPLLFVVGIINAHQNHASPLNQPLLSPNQSPPLVLKCQLGVQTNPVRICGKGPPLVFSTRRMPSKPRKLR</sequence>
<evidence type="ECO:0000259" key="1">
    <source>
        <dbReference type="Pfam" id="PF23549"/>
    </source>
</evidence>
<dbReference type="Pfam" id="PF23549">
    <property type="entry name" value="Zn_ribbon_GRF_2"/>
    <property type="match status" value="1"/>
</dbReference>
<name>A0A9Q1QIF5_9CARY</name>
<accession>A0A9Q1QIF5</accession>
<feature type="domain" description="GRF-like zinc ribbon" evidence="1">
    <location>
        <begin position="83"/>
        <end position="117"/>
    </location>
</feature>
<protein>
    <recommendedName>
        <fullName evidence="1">GRF-like zinc ribbon domain-containing protein</fullName>
    </recommendedName>
</protein>
<dbReference type="EMBL" id="JAKOGI010000113">
    <property type="protein sequence ID" value="KAJ8443758.1"/>
    <property type="molecule type" value="Genomic_DNA"/>
</dbReference>
<proteinExistence type="predicted"/>